<feature type="coiled-coil region" evidence="2">
    <location>
        <begin position="178"/>
        <end position="254"/>
    </location>
</feature>
<feature type="coiled-coil region" evidence="2">
    <location>
        <begin position="41"/>
        <end position="124"/>
    </location>
</feature>
<dbReference type="Pfam" id="PF24568">
    <property type="entry name" value="CC_PcsB"/>
    <property type="match status" value="1"/>
</dbReference>
<dbReference type="GO" id="GO:0004222">
    <property type="term" value="F:metalloendopeptidase activity"/>
    <property type="evidence" value="ECO:0007669"/>
    <property type="project" value="TreeGrafter"/>
</dbReference>
<evidence type="ECO:0000259" key="4">
    <source>
        <dbReference type="Pfam" id="PF24568"/>
    </source>
</evidence>
<dbReference type="SUPFAM" id="SSF51261">
    <property type="entry name" value="Duplicated hybrid motif"/>
    <property type="match status" value="2"/>
</dbReference>
<feature type="domain" description="Peptidoglycan hydrolase PcsB coiled-coil" evidence="4">
    <location>
        <begin position="118"/>
        <end position="188"/>
    </location>
</feature>
<dbReference type="Proteomes" id="UP000714817">
    <property type="component" value="Unassembled WGS sequence"/>
</dbReference>
<reference evidence="5" key="1">
    <citation type="submission" date="2020-04" db="EMBL/GenBank/DDBJ databases">
        <authorList>
            <person name="Zhang T."/>
        </authorList>
    </citation>
    <scope>NUCLEOTIDE SEQUENCE</scope>
    <source>
        <strain evidence="5">HKST-UBA80</strain>
    </source>
</reference>
<dbReference type="InterPro" id="IPR057309">
    <property type="entry name" value="PcsB_CC"/>
</dbReference>
<organism evidence="5 6">
    <name type="scientific">candidate division WWE3 bacterium</name>
    <dbReference type="NCBI Taxonomy" id="2053526"/>
    <lineage>
        <taxon>Bacteria</taxon>
        <taxon>Katanobacteria</taxon>
    </lineage>
</organism>
<accession>A0A955E095</accession>
<proteinExistence type="predicted"/>
<evidence type="ECO:0000259" key="3">
    <source>
        <dbReference type="Pfam" id="PF01551"/>
    </source>
</evidence>
<keyword evidence="2" id="KW-0175">Coiled coil</keyword>
<dbReference type="SUPFAM" id="SSF57997">
    <property type="entry name" value="Tropomyosin"/>
    <property type="match status" value="1"/>
</dbReference>
<name>A0A955E095_UNCKA</name>
<keyword evidence="1" id="KW-0732">Signal</keyword>
<dbReference type="CDD" id="cd12797">
    <property type="entry name" value="M23_peptidase"/>
    <property type="match status" value="2"/>
</dbReference>
<dbReference type="EMBL" id="JAGQNY010000001">
    <property type="protein sequence ID" value="MCA9301798.1"/>
    <property type="molecule type" value="Genomic_DNA"/>
</dbReference>
<feature type="domain" description="M23ase beta-sheet core" evidence="3">
    <location>
        <begin position="266"/>
        <end position="304"/>
    </location>
</feature>
<dbReference type="Pfam" id="PF01551">
    <property type="entry name" value="Peptidase_M23"/>
    <property type="match status" value="1"/>
</dbReference>
<dbReference type="InterPro" id="IPR011055">
    <property type="entry name" value="Dup_hybrid_motif"/>
</dbReference>
<comment type="caution">
    <text evidence="5">The sequence shown here is derived from an EMBL/GenBank/DDBJ whole genome shotgun (WGS) entry which is preliminary data.</text>
</comment>
<gene>
    <name evidence="5" type="ORF">KDA10_00295</name>
</gene>
<evidence type="ECO:0000256" key="2">
    <source>
        <dbReference type="SAM" id="Coils"/>
    </source>
</evidence>
<evidence type="ECO:0000256" key="1">
    <source>
        <dbReference type="ARBA" id="ARBA00022729"/>
    </source>
</evidence>
<dbReference type="PANTHER" id="PTHR21666:SF270">
    <property type="entry name" value="MUREIN HYDROLASE ACTIVATOR ENVC"/>
    <property type="match status" value="1"/>
</dbReference>
<evidence type="ECO:0000313" key="5">
    <source>
        <dbReference type="EMBL" id="MCA9301798.1"/>
    </source>
</evidence>
<protein>
    <submittedName>
        <fullName evidence="5">Peptidoglycan DD-metalloendopeptidase family protein</fullName>
    </submittedName>
</protein>
<dbReference type="InterPro" id="IPR050570">
    <property type="entry name" value="Cell_wall_metabolism_enzyme"/>
</dbReference>
<sequence>MRITKILLSTTFLLGALFFIGKTSILAQLEEGPIYGATEGGDDFDKTMKELEKKKQEYEKKIKDLQQEENSLQKQIDTATTQIYLTQTEINIKQQEIAETEKEIRELGEDISDLKNRIAKLKKTIAIQQDYLSERMRARYKTGENSYVIMVFGSDKFNSLLQKTKFLKVMEYQDKKLIAEMDATKAAYNDQKDIAEDKKKEAETLQDQLERQQNELAAARAELDRQKADKETLLRETQNDEQKYQSLLAQVESEMAALNMAINLPEGGEEVKKGDIIGLMGNTGCSSGPHVHFGFIKNSKAVDPLPYLNDGHLKWPVSDWQITQGFGANYWFYMNNFGIPGHDALDIVSRGQWSGAPIKAARDGKLRYAQDARVYCPWLNNSIGKGAIIDHGDGEKTIYWHLQ</sequence>
<dbReference type="PANTHER" id="PTHR21666">
    <property type="entry name" value="PEPTIDASE-RELATED"/>
    <property type="match status" value="1"/>
</dbReference>
<reference evidence="5" key="2">
    <citation type="journal article" date="2021" name="Microbiome">
        <title>Successional dynamics and alternative stable states in a saline activated sludge microbial community over 9 years.</title>
        <authorList>
            <person name="Wang Y."/>
            <person name="Ye J."/>
            <person name="Ju F."/>
            <person name="Liu L."/>
            <person name="Boyd J.A."/>
            <person name="Deng Y."/>
            <person name="Parks D.H."/>
            <person name="Jiang X."/>
            <person name="Yin X."/>
            <person name="Woodcroft B.J."/>
            <person name="Tyson G.W."/>
            <person name="Hugenholtz P."/>
            <person name="Polz M.F."/>
            <person name="Zhang T."/>
        </authorList>
    </citation>
    <scope>NUCLEOTIDE SEQUENCE</scope>
    <source>
        <strain evidence="5">HKST-UBA80</strain>
    </source>
</reference>
<dbReference type="AlphaFoldDB" id="A0A955E095"/>
<dbReference type="Gene3D" id="6.10.250.3150">
    <property type="match status" value="1"/>
</dbReference>
<dbReference type="Gene3D" id="2.70.70.10">
    <property type="entry name" value="Glucose Permease (Domain IIA)"/>
    <property type="match status" value="1"/>
</dbReference>
<dbReference type="InterPro" id="IPR016047">
    <property type="entry name" value="M23ase_b-sheet_dom"/>
</dbReference>
<evidence type="ECO:0000313" key="6">
    <source>
        <dbReference type="Proteomes" id="UP000714817"/>
    </source>
</evidence>